<accession>A0A1G6RYK7</accession>
<evidence type="ECO:0000256" key="1">
    <source>
        <dbReference type="ARBA" id="ARBA00004651"/>
    </source>
</evidence>
<dbReference type="InterPro" id="IPR006685">
    <property type="entry name" value="MscS_channel_2nd"/>
</dbReference>
<protein>
    <submittedName>
        <fullName evidence="11">Mechanosensitive ion channel</fullName>
    </submittedName>
</protein>
<dbReference type="InterPro" id="IPR010920">
    <property type="entry name" value="LSM_dom_sf"/>
</dbReference>
<comment type="subcellular location">
    <subcellularLocation>
        <location evidence="1">Cell membrane</location>
        <topology evidence="1">Multi-pass membrane protein</topology>
    </subcellularLocation>
</comment>
<dbReference type="InterPro" id="IPR049278">
    <property type="entry name" value="MS_channel_C"/>
</dbReference>
<evidence type="ECO:0000256" key="3">
    <source>
        <dbReference type="ARBA" id="ARBA00022475"/>
    </source>
</evidence>
<dbReference type="InterPro" id="IPR049142">
    <property type="entry name" value="MS_channel_1st"/>
</dbReference>
<feature type="transmembrane region" description="Helical" evidence="7">
    <location>
        <begin position="36"/>
        <end position="58"/>
    </location>
</feature>
<evidence type="ECO:0000256" key="2">
    <source>
        <dbReference type="ARBA" id="ARBA00008017"/>
    </source>
</evidence>
<dbReference type="EMBL" id="FNAC01000014">
    <property type="protein sequence ID" value="SDD09543.1"/>
    <property type="molecule type" value="Genomic_DNA"/>
</dbReference>
<feature type="domain" description="Mechanosensitive ion channel transmembrane helices 2/3" evidence="10">
    <location>
        <begin position="82"/>
        <end position="123"/>
    </location>
</feature>
<dbReference type="Gene3D" id="2.30.30.60">
    <property type="match status" value="1"/>
</dbReference>
<dbReference type="Pfam" id="PF00924">
    <property type="entry name" value="MS_channel_2nd"/>
    <property type="match status" value="1"/>
</dbReference>
<keyword evidence="6 7" id="KW-0472">Membrane</keyword>
<reference evidence="12" key="1">
    <citation type="submission" date="2016-10" db="EMBL/GenBank/DDBJ databases">
        <authorList>
            <person name="Varghese N."/>
            <person name="Submissions S."/>
        </authorList>
    </citation>
    <scope>NUCLEOTIDE SEQUENCE [LARGE SCALE GENOMIC DNA]</scope>
    <source>
        <strain evidence="12">DSM 23095</strain>
    </source>
</reference>
<name>A0A1G6RYK7_9BACT</name>
<keyword evidence="12" id="KW-1185">Reference proteome</keyword>
<keyword evidence="4 7" id="KW-0812">Transmembrane</keyword>
<keyword evidence="3" id="KW-1003">Cell membrane</keyword>
<dbReference type="PANTHER" id="PTHR30347">
    <property type="entry name" value="POTASSIUM CHANNEL RELATED"/>
    <property type="match status" value="1"/>
</dbReference>
<feature type="transmembrane region" description="Helical" evidence="7">
    <location>
        <begin position="79"/>
        <end position="98"/>
    </location>
</feature>
<keyword evidence="5 7" id="KW-1133">Transmembrane helix</keyword>
<evidence type="ECO:0000256" key="6">
    <source>
        <dbReference type="ARBA" id="ARBA00023136"/>
    </source>
</evidence>
<feature type="domain" description="Mechanosensitive ion channel MscS C-terminal" evidence="9">
    <location>
        <begin position="199"/>
        <end position="282"/>
    </location>
</feature>
<evidence type="ECO:0000256" key="5">
    <source>
        <dbReference type="ARBA" id="ARBA00022989"/>
    </source>
</evidence>
<evidence type="ECO:0000259" key="10">
    <source>
        <dbReference type="Pfam" id="PF21088"/>
    </source>
</evidence>
<dbReference type="Gene3D" id="3.30.70.100">
    <property type="match status" value="1"/>
</dbReference>
<dbReference type="Proteomes" id="UP000199060">
    <property type="component" value="Unassembled WGS sequence"/>
</dbReference>
<dbReference type="GO" id="GO:0005886">
    <property type="term" value="C:plasma membrane"/>
    <property type="evidence" value="ECO:0007669"/>
    <property type="project" value="UniProtKB-SubCell"/>
</dbReference>
<organism evidence="11 12">
    <name type="scientific">Algoriphagus faecimaris</name>
    <dbReference type="NCBI Taxonomy" id="686796"/>
    <lineage>
        <taxon>Bacteria</taxon>
        <taxon>Pseudomonadati</taxon>
        <taxon>Bacteroidota</taxon>
        <taxon>Cytophagia</taxon>
        <taxon>Cytophagales</taxon>
        <taxon>Cyclobacteriaceae</taxon>
        <taxon>Algoriphagus</taxon>
    </lineage>
</organism>
<dbReference type="InterPro" id="IPR052702">
    <property type="entry name" value="MscS-like_channel"/>
</dbReference>
<evidence type="ECO:0000313" key="11">
    <source>
        <dbReference type="EMBL" id="SDD09543.1"/>
    </source>
</evidence>
<evidence type="ECO:0000256" key="4">
    <source>
        <dbReference type="ARBA" id="ARBA00022692"/>
    </source>
</evidence>
<evidence type="ECO:0000259" key="8">
    <source>
        <dbReference type="Pfam" id="PF00924"/>
    </source>
</evidence>
<dbReference type="GO" id="GO:0008381">
    <property type="term" value="F:mechanosensitive monoatomic ion channel activity"/>
    <property type="evidence" value="ECO:0007669"/>
    <property type="project" value="UniProtKB-ARBA"/>
</dbReference>
<dbReference type="Pfam" id="PF21082">
    <property type="entry name" value="MS_channel_3rd"/>
    <property type="match status" value="1"/>
</dbReference>
<dbReference type="InterPro" id="IPR011066">
    <property type="entry name" value="MscS_channel_C_sf"/>
</dbReference>
<evidence type="ECO:0000259" key="9">
    <source>
        <dbReference type="Pfam" id="PF21082"/>
    </source>
</evidence>
<dbReference type="PANTHER" id="PTHR30347:SF1">
    <property type="entry name" value="MECHANOSENSITIVE CHANNEL MSCK"/>
    <property type="match status" value="1"/>
</dbReference>
<dbReference type="SUPFAM" id="SSF50182">
    <property type="entry name" value="Sm-like ribonucleoproteins"/>
    <property type="match status" value="1"/>
</dbReference>
<dbReference type="STRING" id="686796.SAMN04488104_101498"/>
<evidence type="ECO:0000256" key="7">
    <source>
        <dbReference type="SAM" id="Phobius"/>
    </source>
</evidence>
<dbReference type="OrthoDB" id="9809206at2"/>
<comment type="similarity">
    <text evidence="2">Belongs to the MscS (TC 1.A.23) family.</text>
</comment>
<feature type="domain" description="Mechanosensitive ion channel MscS" evidence="8">
    <location>
        <begin position="124"/>
        <end position="191"/>
    </location>
</feature>
<dbReference type="Gene3D" id="1.10.287.1260">
    <property type="match status" value="1"/>
</dbReference>
<feature type="transmembrane region" description="Helical" evidence="7">
    <location>
        <begin position="104"/>
        <end position="122"/>
    </location>
</feature>
<dbReference type="InterPro" id="IPR011014">
    <property type="entry name" value="MscS_channel_TM-2"/>
</dbReference>
<dbReference type="SUPFAM" id="SSF82689">
    <property type="entry name" value="Mechanosensitive channel protein MscS (YggB), C-terminal domain"/>
    <property type="match status" value="1"/>
</dbReference>
<dbReference type="InterPro" id="IPR023408">
    <property type="entry name" value="MscS_beta-dom_sf"/>
</dbReference>
<evidence type="ECO:0000313" key="12">
    <source>
        <dbReference type="Proteomes" id="UP000199060"/>
    </source>
</evidence>
<gene>
    <name evidence="11" type="ORF">SAMN04488104_101498</name>
</gene>
<dbReference type="Pfam" id="PF21088">
    <property type="entry name" value="MS_channel_1st"/>
    <property type="match status" value="1"/>
</dbReference>
<dbReference type="AlphaFoldDB" id="A0A1G6RYK7"/>
<proteinExistence type="inferred from homology"/>
<sequence length="303" mass="33764">MQNDSINNSSDNSSSLIQWLEDVMNISLFHLGDSHLTLGLLLALIFSFAALFIISEWIRKLMVHRILSRYDLATGTKQSIGTMVKYVLIIIGVFTILQTNGIDLSALGVLAGAIGVGIGFGLQNITNNFISGLIILFEQPIKVGDRIEVGDVTGDVIKISARATMVVTNDNITIIVPNSQFIDSQVINWSHSDRMVRFNFPVGVAYKEEPQRIRTLLLEVAKENDGVLTKPEPDVLLTEYGDSSINFILRVWTSEYINKPVVLKSQLYYAIFQKFKDAGVEIPFPQRDIYIKSAPTDHSLSEK</sequence>
<dbReference type="SUPFAM" id="SSF82861">
    <property type="entry name" value="Mechanosensitive channel protein MscS (YggB), transmembrane region"/>
    <property type="match status" value="1"/>
</dbReference>